<evidence type="ECO:0000313" key="2">
    <source>
        <dbReference type="Proteomes" id="UP000092578"/>
    </source>
</evidence>
<dbReference type="Proteomes" id="UP000092578">
    <property type="component" value="Unassembled WGS sequence"/>
</dbReference>
<comment type="caution">
    <text evidence="1">The sequence shown here is derived from an EMBL/GenBank/DDBJ whole genome shotgun (WGS) entry which is preliminary data.</text>
</comment>
<dbReference type="RefSeq" id="WP_065411223.1">
    <property type="nucleotide sequence ID" value="NZ_MAYT01000027.1"/>
</dbReference>
<gene>
    <name evidence="1" type="ORF">A8F95_11325</name>
</gene>
<dbReference type="InterPro" id="IPR001387">
    <property type="entry name" value="Cro/C1-type_HTH"/>
</dbReference>
<reference evidence="2" key="1">
    <citation type="submission" date="2016-05" db="EMBL/GenBank/DDBJ databases">
        <authorList>
            <person name="Liu B."/>
            <person name="Wang J."/>
            <person name="Zhu Y."/>
            <person name="Liu G."/>
            <person name="Chen Q."/>
            <person name="Chen Z."/>
            <person name="Lan J."/>
            <person name="Che J."/>
            <person name="Ge C."/>
            <person name="Shi H."/>
            <person name="Pan Z."/>
            <person name="Liu X."/>
        </authorList>
    </citation>
    <scope>NUCLEOTIDE SEQUENCE [LARGE SCALE GENOMIC DNA]</scope>
    <source>
        <strain evidence="2">FJAT-27215</strain>
    </source>
</reference>
<dbReference type="Gene3D" id="1.10.260.40">
    <property type="entry name" value="lambda repressor-like DNA-binding domains"/>
    <property type="match status" value="1"/>
</dbReference>
<dbReference type="SUPFAM" id="SSF47413">
    <property type="entry name" value="lambda repressor-like DNA-binding domains"/>
    <property type="match status" value="1"/>
</dbReference>
<dbReference type="AlphaFoldDB" id="A0A1B9AN68"/>
<dbReference type="EMBL" id="MAYT01000027">
    <property type="protein sequence ID" value="OCA85256.1"/>
    <property type="molecule type" value="Genomic_DNA"/>
</dbReference>
<keyword evidence="2" id="KW-1185">Reference proteome</keyword>
<protein>
    <submittedName>
        <fullName evidence="1">Uncharacterized protein</fullName>
    </submittedName>
</protein>
<dbReference type="GO" id="GO:0003677">
    <property type="term" value="F:DNA binding"/>
    <property type="evidence" value="ECO:0007669"/>
    <property type="project" value="InterPro"/>
</dbReference>
<dbReference type="InterPro" id="IPR010982">
    <property type="entry name" value="Lambda_DNA-bd_dom_sf"/>
</dbReference>
<name>A0A1B9AN68_9BACI</name>
<accession>A0A1B9AN68</accession>
<organism evidence="1 2">
    <name type="scientific">Pseudobacillus wudalianchiensis</name>
    <dbReference type="NCBI Taxonomy" id="1743143"/>
    <lineage>
        <taxon>Bacteria</taxon>
        <taxon>Bacillati</taxon>
        <taxon>Bacillota</taxon>
        <taxon>Bacilli</taxon>
        <taxon>Bacillales</taxon>
        <taxon>Bacillaceae</taxon>
        <taxon>Pseudobacillus</taxon>
    </lineage>
</organism>
<proteinExistence type="predicted"/>
<dbReference type="CDD" id="cd00093">
    <property type="entry name" value="HTH_XRE"/>
    <property type="match status" value="1"/>
</dbReference>
<sequence length="177" mass="20445">MTIKPSAEVGEAVRNLLIEEDMTNEQMALDLNISKQLVSHYKNDRRRMQQDIAKQSIRVYEDSPEYIGELLYEFSDGYTSPVLKGPAIERHRLALEANAEREITEALNKIRTVCLAKPPSNINENEKEGIAQMMDELLEARAFIDNLNMMLEKEYGIPIKKRIKKLLPQWKAKGWLL</sequence>
<evidence type="ECO:0000313" key="1">
    <source>
        <dbReference type="EMBL" id="OCA85256.1"/>
    </source>
</evidence>